<dbReference type="InterPro" id="IPR029070">
    <property type="entry name" value="Chitinase_insertion_sf"/>
</dbReference>
<keyword evidence="6 11" id="KW-0378">Hydrolase</keyword>
<evidence type="ECO:0000256" key="11">
    <source>
        <dbReference type="RuleBase" id="RU000489"/>
    </source>
</evidence>
<dbReference type="InterPro" id="IPR001579">
    <property type="entry name" value="Glyco_hydro_18_chit_AS"/>
</dbReference>
<evidence type="ECO:0000313" key="15">
    <source>
        <dbReference type="Proteomes" id="UP000034164"/>
    </source>
</evidence>
<dbReference type="VEuPathDB" id="FungiDB:EMCG_01651"/>
<evidence type="ECO:0000256" key="10">
    <source>
        <dbReference type="ARBA" id="ARBA00023326"/>
    </source>
</evidence>
<comment type="similarity">
    <text evidence="3">Belongs to the glycosyl hydrolase 18 family. Chitinase class V subfamily.</text>
</comment>
<proteinExistence type="inferred from homology"/>
<keyword evidence="12" id="KW-0732">Signal</keyword>
<evidence type="ECO:0000256" key="5">
    <source>
        <dbReference type="ARBA" id="ARBA00022525"/>
    </source>
</evidence>
<dbReference type="PANTHER" id="PTHR11177:SF365">
    <property type="entry name" value="ENDOCHITINASE B"/>
    <property type="match status" value="1"/>
</dbReference>
<feature type="signal peptide" evidence="12">
    <location>
        <begin position="1"/>
        <end position="23"/>
    </location>
</feature>
<dbReference type="GO" id="GO:0005576">
    <property type="term" value="C:extracellular region"/>
    <property type="evidence" value="ECO:0007669"/>
    <property type="project" value="UniProtKB-SubCell"/>
</dbReference>
<keyword evidence="9 11" id="KW-0326">Glycosidase</keyword>
<dbReference type="FunFam" id="3.20.20.80:FF:000075">
    <property type="entry name" value="Sporulation-specific chitinase"/>
    <property type="match status" value="1"/>
</dbReference>
<evidence type="ECO:0000256" key="7">
    <source>
        <dbReference type="ARBA" id="ARBA00023024"/>
    </source>
</evidence>
<dbReference type="SUPFAM" id="SSF51445">
    <property type="entry name" value="(Trans)glycosidases"/>
    <property type="match status" value="1"/>
</dbReference>
<dbReference type="Pfam" id="PF00704">
    <property type="entry name" value="Glyco_hydro_18"/>
    <property type="match status" value="1"/>
</dbReference>
<dbReference type="AlphaFoldDB" id="A0A0G2I0D1"/>
<sequence>MASICLRRIVLISFSFIFYSALSSPVSIIPTGATRYSTWNNNTGLDGQAPDLAQGLVSVAYFVNWAIYKRKFTPQDLPVEQLTHVLYAFANVCPESGEVFLTDREADTDKHFSGDSWGDKGKNVYGCVKQLFLLKKRNRNLKVLLSVGGWTFQKNFAQPSSSAAGRARFAESSTRLLLDLGFDGLDIDWEYPQDSNEAQDFVALLSTVRKSLDRAGGSSRRFLLTAAVPAGPEHYEKLRLQEMTPHVDFFNLMAYDYAGGFSAVAGHQANLEPSGDVPESTPFSTSAALDHYIHTGNVPPSKMVLGMPLYGRAFANTKGPGSPFQGVGDAGSWEHGIWDYKALPRPGSQEMIDDGARASWSYNPSTQLMISYDTEPMIKRKAQFILDSGLLGGMFWEASGDRRGRNGTQTGGSLIATFVESVRRHGKNLETTYNALEYPESRYDNLRTGFPDE</sequence>
<dbReference type="Proteomes" id="UP000034164">
    <property type="component" value="Unassembled WGS sequence"/>
</dbReference>
<comment type="subcellular location">
    <subcellularLocation>
        <location evidence="2">Secreted</location>
    </subcellularLocation>
</comment>
<name>A0A0G2I0D1_9EURO</name>
<dbReference type="PROSITE" id="PS51910">
    <property type="entry name" value="GH18_2"/>
    <property type="match status" value="1"/>
</dbReference>
<evidence type="ECO:0000256" key="2">
    <source>
        <dbReference type="ARBA" id="ARBA00004613"/>
    </source>
</evidence>
<dbReference type="PANTHER" id="PTHR11177">
    <property type="entry name" value="CHITINASE"/>
    <property type="match status" value="1"/>
</dbReference>
<feature type="chain" id="PRO_5002545711" description="chitinase" evidence="12">
    <location>
        <begin position="24"/>
        <end position="453"/>
    </location>
</feature>
<evidence type="ECO:0000256" key="12">
    <source>
        <dbReference type="SAM" id="SignalP"/>
    </source>
</evidence>
<dbReference type="PROSITE" id="PS01095">
    <property type="entry name" value="GH18_1"/>
    <property type="match status" value="1"/>
</dbReference>
<dbReference type="InterPro" id="IPR017853">
    <property type="entry name" value="GH"/>
</dbReference>
<comment type="caution">
    <text evidence="14">The sequence shown here is derived from an EMBL/GenBank/DDBJ whole genome shotgun (WGS) entry which is preliminary data.</text>
</comment>
<evidence type="ECO:0000256" key="3">
    <source>
        <dbReference type="ARBA" id="ARBA00008682"/>
    </source>
</evidence>
<dbReference type="FunFam" id="3.10.50.10:FF:000005">
    <property type="entry name" value="Endochitinase B1"/>
    <property type="match status" value="1"/>
</dbReference>
<comment type="catalytic activity">
    <reaction evidence="1">
        <text>Random endo-hydrolysis of N-acetyl-beta-D-glucosaminide (1-&gt;4)-beta-linkages in chitin and chitodextrins.</text>
        <dbReference type="EC" id="3.2.1.14"/>
    </reaction>
</comment>
<keyword evidence="5" id="KW-0964">Secreted</keyword>
<dbReference type="OrthoDB" id="76388at2759"/>
<dbReference type="CDD" id="cd06548">
    <property type="entry name" value="GH18_chitinase"/>
    <property type="match status" value="1"/>
</dbReference>
<evidence type="ECO:0000259" key="13">
    <source>
        <dbReference type="PROSITE" id="PS51910"/>
    </source>
</evidence>
<dbReference type="Gene3D" id="3.20.20.80">
    <property type="entry name" value="Glycosidases"/>
    <property type="match status" value="1"/>
</dbReference>
<organism evidence="14 15">
    <name type="scientific">[Emmonsia] crescens</name>
    <dbReference type="NCBI Taxonomy" id="73230"/>
    <lineage>
        <taxon>Eukaryota</taxon>
        <taxon>Fungi</taxon>
        <taxon>Dikarya</taxon>
        <taxon>Ascomycota</taxon>
        <taxon>Pezizomycotina</taxon>
        <taxon>Eurotiomycetes</taxon>
        <taxon>Eurotiomycetidae</taxon>
        <taxon>Onygenales</taxon>
        <taxon>Ajellomycetaceae</taxon>
        <taxon>Emergomyces</taxon>
    </lineage>
</organism>
<keyword evidence="8" id="KW-0119">Carbohydrate metabolism</keyword>
<reference evidence="15" key="1">
    <citation type="journal article" date="2015" name="PLoS Genet.">
        <title>The dynamic genome and transcriptome of the human fungal pathogen Blastomyces and close relative Emmonsia.</title>
        <authorList>
            <person name="Munoz J.F."/>
            <person name="Gauthier G.M."/>
            <person name="Desjardins C.A."/>
            <person name="Gallo J.E."/>
            <person name="Holder J."/>
            <person name="Sullivan T.D."/>
            <person name="Marty A.J."/>
            <person name="Carmen J.C."/>
            <person name="Chen Z."/>
            <person name="Ding L."/>
            <person name="Gujja S."/>
            <person name="Magrini V."/>
            <person name="Misas E."/>
            <person name="Mitreva M."/>
            <person name="Priest M."/>
            <person name="Saif S."/>
            <person name="Whiston E.A."/>
            <person name="Young S."/>
            <person name="Zeng Q."/>
            <person name="Goldman W.E."/>
            <person name="Mardis E.R."/>
            <person name="Taylor J.W."/>
            <person name="McEwen J.G."/>
            <person name="Clay O.K."/>
            <person name="Klein B.S."/>
            <person name="Cuomo C.A."/>
        </authorList>
    </citation>
    <scope>NUCLEOTIDE SEQUENCE [LARGE SCALE GENOMIC DNA]</scope>
    <source>
        <strain evidence="15">UAMH 3008</strain>
    </source>
</reference>
<evidence type="ECO:0000256" key="6">
    <source>
        <dbReference type="ARBA" id="ARBA00022801"/>
    </source>
</evidence>
<dbReference type="InterPro" id="IPR001223">
    <property type="entry name" value="Glyco_hydro18_cat"/>
</dbReference>
<protein>
    <recommendedName>
        <fullName evidence="4">chitinase</fullName>
        <ecNumber evidence="4">3.2.1.14</ecNumber>
    </recommendedName>
</protein>
<dbReference type="Gene3D" id="3.10.50.10">
    <property type="match status" value="1"/>
</dbReference>
<keyword evidence="7" id="KW-0146">Chitin degradation</keyword>
<accession>A0A0G2I0D1</accession>
<dbReference type="GO" id="GO:0008843">
    <property type="term" value="F:endochitinase activity"/>
    <property type="evidence" value="ECO:0007669"/>
    <property type="project" value="UniProtKB-EC"/>
</dbReference>
<dbReference type="SUPFAM" id="SSF54556">
    <property type="entry name" value="Chitinase insertion domain"/>
    <property type="match status" value="1"/>
</dbReference>
<keyword evidence="10" id="KW-0624">Polysaccharide degradation</keyword>
<dbReference type="SMART" id="SM00636">
    <property type="entry name" value="Glyco_18"/>
    <property type="match status" value="1"/>
</dbReference>
<evidence type="ECO:0000256" key="9">
    <source>
        <dbReference type="ARBA" id="ARBA00023295"/>
    </source>
</evidence>
<dbReference type="GO" id="GO:0008061">
    <property type="term" value="F:chitin binding"/>
    <property type="evidence" value="ECO:0007669"/>
    <property type="project" value="InterPro"/>
</dbReference>
<evidence type="ECO:0000256" key="1">
    <source>
        <dbReference type="ARBA" id="ARBA00000822"/>
    </source>
</evidence>
<evidence type="ECO:0000256" key="8">
    <source>
        <dbReference type="ARBA" id="ARBA00023277"/>
    </source>
</evidence>
<dbReference type="GO" id="GO:0000272">
    <property type="term" value="P:polysaccharide catabolic process"/>
    <property type="evidence" value="ECO:0007669"/>
    <property type="project" value="UniProtKB-KW"/>
</dbReference>
<gene>
    <name evidence="14" type="ORF">EMCG_01651</name>
</gene>
<dbReference type="EC" id="3.2.1.14" evidence="4"/>
<evidence type="ECO:0000256" key="4">
    <source>
        <dbReference type="ARBA" id="ARBA00012729"/>
    </source>
</evidence>
<dbReference type="GO" id="GO:0006032">
    <property type="term" value="P:chitin catabolic process"/>
    <property type="evidence" value="ECO:0007669"/>
    <property type="project" value="UniProtKB-KW"/>
</dbReference>
<dbReference type="EMBL" id="LCZI01000883">
    <property type="protein sequence ID" value="KKZ64042.1"/>
    <property type="molecule type" value="Genomic_DNA"/>
</dbReference>
<dbReference type="InterPro" id="IPR011583">
    <property type="entry name" value="Chitinase_II/V-like_cat"/>
</dbReference>
<feature type="domain" description="GH18" evidence="13">
    <location>
        <begin position="56"/>
        <end position="425"/>
    </location>
</feature>
<evidence type="ECO:0000313" key="14">
    <source>
        <dbReference type="EMBL" id="KKZ64042.1"/>
    </source>
</evidence>
<dbReference type="InterPro" id="IPR050314">
    <property type="entry name" value="Glycosyl_Hydrlase_18"/>
</dbReference>